<gene>
    <name evidence="2" type="ORF">Naga_100125g2</name>
</gene>
<accession>W7TNN9</accession>
<dbReference type="Proteomes" id="UP000019335">
    <property type="component" value="Chromosome 6"/>
</dbReference>
<reference evidence="2 3" key="1">
    <citation type="journal article" date="2014" name="Mol. Plant">
        <title>Chromosome Scale Genome Assembly and Transcriptome Profiling of Nannochloropsis gaditana in Nitrogen Depletion.</title>
        <authorList>
            <person name="Corteggiani Carpinelli E."/>
            <person name="Telatin A."/>
            <person name="Vitulo N."/>
            <person name="Forcato C."/>
            <person name="D'Angelo M."/>
            <person name="Schiavon R."/>
            <person name="Vezzi A."/>
            <person name="Giacometti G.M."/>
            <person name="Morosinotto T."/>
            <person name="Valle G."/>
        </authorList>
    </citation>
    <scope>NUCLEOTIDE SEQUENCE [LARGE SCALE GENOMIC DNA]</scope>
    <source>
        <strain evidence="2 3">B-31</strain>
    </source>
</reference>
<keyword evidence="1" id="KW-0732">Signal</keyword>
<sequence>MRPTTRLFIPFLLSLVSLPSTISFIGRTACSSKSQRALRRREGSPKAVAFKPQKGLAHDFCLAILGDLHLDPTDMKLHNEGRKHIIDVMGGMKKSLSSSKSQAHLISLGDLGAYGEAGTTACFEHAKAYLDGFQLPYNLVTGNHDLEGMDEFATDVENLQAWKKVFGLNAPTFCHQIGDKTLCVGLSTTRFRSSPFSSHEVYIPKEQTIWLENLLKQHPEEEGWRVLVFSHAPPMGAGIRVVQNVHIKNGCAFLNHSSGDEERRVFIRLCKQYHCIKAWFSGHFHLSHDYEDSITAKEGTVFVQTGVMGEKSTRDGRRQSRVVRGDGAGLHVYTVNHHKGGELRLDVSIRYKPGGEDLVEAHGHEDYAHDKWFSAYRPQEEDGCYLQSPDGIILEASDRGGGEKVCWWHMADGRVLGVHEGQVIEYDAETLSPLGIVVDREQLQGREMVVVGEGQALILVSSLDALNEKTTAADYDIIHPNQDGSYWRRWQRNKLVRQREKEREKIAADWLKQNFK</sequence>
<dbReference type="InterPro" id="IPR051918">
    <property type="entry name" value="STPP_CPPED1"/>
</dbReference>
<evidence type="ECO:0000313" key="2">
    <source>
        <dbReference type="EMBL" id="EWM27672.1"/>
    </source>
</evidence>
<dbReference type="PANTHER" id="PTHR43143:SF4">
    <property type="entry name" value="CALCINEURIN-LIKE PHOSPHOESTERASE DOMAIN-CONTAINING PROTEIN"/>
    <property type="match status" value="1"/>
</dbReference>
<keyword evidence="3" id="KW-1185">Reference proteome</keyword>
<proteinExistence type="predicted"/>
<feature type="signal peptide" evidence="1">
    <location>
        <begin position="1"/>
        <end position="23"/>
    </location>
</feature>
<dbReference type="EMBL" id="AZIL01000426">
    <property type="protein sequence ID" value="EWM27672.1"/>
    <property type="molecule type" value="Genomic_DNA"/>
</dbReference>
<dbReference type="AlphaFoldDB" id="W7TNN9"/>
<evidence type="ECO:0000256" key="1">
    <source>
        <dbReference type="SAM" id="SignalP"/>
    </source>
</evidence>
<dbReference type="OrthoDB" id="10260867at2759"/>
<protein>
    <recommendedName>
        <fullName evidence="4">Calcineurin-like phosphoesterase domain-containing protein</fullName>
    </recommendedName>
</protein>
<comment type="caution">
    <text evidence="2">The sequence shown here is derived from an EMBL/GenBank/DDBJ whole genome shotgun (WGS) entry which is preliminary data.</text>
</comment>
<dbReference type="Gene3D" id="3.60.21.10">
    <property type="match status" value="1"/>
</dbReference>
<dbReference type="SUPFAM" id="SSF56300">
    <property type="entry name" value="Metallo-dependent phosphatases"/>
    <property type="match status" value="1"/>
</dbReference>
<name>W7TNN9_9STRA</name>
<feature type="chain" id="PRO_5004903734" description="Calcineurin-like phosphoesterase domain-containing protein" evidence="1">
    <location>
        <begin position="24"/>
        <end position="516"/>
    </location>
</feature>
<evidence type="ECO:0000313" key="3">
    <source>
        <dbReference type="Proteomes" id="UP000019335"/>
    </source>
</evidence>
<organism evidence="2 3">
    <name type="scientific">Nannochloropsis gaditana</name>
    <dbReference type="NCBI Taxonomy" id="72520"/>
    <lineage>
        <taxon>Eukaryota</taxon>
        <taxon>Sar</taxon>
        <taxon>Stramenopiles</taxon>
        <taxon>Ochrophyta</taxon>
        <taxon>Eustigmatophyceae</taxon>
        <taxon>Eustigmatales</taxon>
        <taxon>Monodopsidaceae</taxon>
        <taxon>Nannochloropsis</taxon>
    </lineage>
</organism>
<evidence type="ECO:0008006" key="4">
    <source>
        <dbReference type="Google" id="ProtNLM"/>
    </source>
</evidence>
<dbReference type="InterPro" id="IPR029052">
    <property type="entry name" value="Metallo-depent_PP-like"/>
</dbReference>
<dbReference type="PANTHER" id="PTHR43143">
    <property type="entry name" value="METALLOPHOSPHOESTERASE, CALCINEURIN SUPERFAMILY"/>
    <property type="match status" value="1"/>
</dbReference>